<dbReference type="CDD" id="cd00063">
    <property type="entry name" value="FN3"/>
    <property type="match status" value="1"/>
</dbReference>
<dbReference type="RefSeq" id="XP_038050864.1">
    <property type="nucleotide sequence ID" value="XM_038194936.1"/>
</dbReference>
<feature type="compositionally biased region" description="Polar residues" evidence="1">
    <location>
        <begin position="2314"/>
        <end position="2323"/>
    </location>
</feature>
<keyword evidence="2" id="KW-1133">Transmembrane helix</keyword>
<dbReference type="Proteomes" id="UP000887568">
    <property type="component" value="Unplaced"/>
</dbReference>
<dbReference type="Gene3D" id="2.60.40.10">
    <property type="entry name" value="Immunoglobulins"/>
    <property type="match status" value="1"/>
</dbReference>
<dbReference type="EnsemblMetazoa" id="XM_038194936.1">
    <property type="protein sequence ID" value="XP_038050864.1"/>
    <property type="gene ID" value="LOC119724015"/>
</dbReference>
<dbReference type="Gene3D" id="2.10.25.10">
    <property type="entry name" value="Laminin"/>
    <property type="match status" value="1"/>
</dbReference>
<dbReference type="PROSITE" id="PS50853">
    <property type="entry name" value="FN3"/>
    <property type="match status" value="1"/>
</dbReference>
<evidence type="ECO:0000313" key="5">
    <source>
        <dbReference type="Proteomes" id="UP000887568"/>
    </source>
</evidence>
<dbReference type="GeneID" id="119724015"/>
<sequence length="3523" mass="385645">MAAIFKTTIVLYKLNLVIILTYPISIGVFLGSLGLGVEGDGEVAAHFVVRRNFHMHLSYISCYRCCEGWTGHKSDRCPTPICSYGCPNGGQCTSPDYCSYCNRGFYSPRCYRCTAIAHCREVYCSTYSDQRCDRCDGDYGSSLGSAYKKSFSMTRCIKQCSWRSDSNACYPGSCRDYAQCTCSSGFWGTDCRRMSSSEAPVISEHRATLISGTTTLESPSVQDSTDTVFTNVANFTNLTITWVSSYQPSGLPSLSSGGHPYIQSVRMGVVDAGVTAVVNRVRGVTYQVGTWQCSRSTSGQSFNQNQPANSLVTCANTFTIDSNSWTPVTGDVLRADVSSTSGGYMKLYNRDSHSRIITRYYSGSTRYGSPSFTFDFVQPYHCVGGSGCRNTMLDTENVISQATMAVTWDGWSDSVAGIKDYHLEVRQLSGSHGDEMTEIFDSDPIFSGIASSGQNVTLTEVGVYSVVLGVYDNAGNVKHSRRFVFCDDNDSDVTFTQSNASVRVLSATEETDYVWLTHLDSLAGTTSVHLDWTNRFINEYHHNQGLLKPIRPYVPATIHPDYDQNFGLRGRAAISNAFGVTEFRVVYDIDHSGGRTTVNVSDDNSDHWSSEGLTKQATYDVTLVDGDSVRFWVEARDLAGHFLRDSVLVHADSSSPVIEDFWLVRDGEVNLAVHNSGDLHEMSVAFRTYDIHSGVRTIETRLFDNHTGTEVELDHQTIPARTINTDDEPCDPVSCMCVPIGNCYAADYGFHPRDVTIVHDHDYFITLTVTNHARLMTTQTIKVTIDTSAPQAGVVHDGIRGSNEVDFQEGNDLSAHWEGFFDKESGVKFYQYLFDNSCWIDEASIGRVRDNMIRTTSTRASWAAPSPGLYYVTVIAYNRAMEPSEAVCSDGVVIDTSPPELTQIAISYARMWPSLAKDAEGRVWFINERRRKIELVNASSDCSSKAALVDDLSVYPEMSATNDTTQIPQEDLDCLWISAVQQTFFLPTDKHVTISWTGEDAESSIYDYEIGLSTDPSSLTTDLVTFRSTSGQDHFMMYHPHISHGSVFYLVLRAVNKAQLSTFKVIGPIVVDTTPPIFVVRVSVHAEDEYLIAEWGESGFIDDEDTSLRFQVAIGSTPGGTETLTFETEKDYRIGPCLSRSYCAAFSLDDINWHLHGNHEYYVTVQAQNGAGLTTAGTSSVYRHMVQLPSVGVVFDVAPPKEESDVDFGVANDIDVQMNTTSISARWFGFEHPHLDINYEIAVGSGGGPTDVSGGFINIGSATSYRLHGLDLTLLGTYYVTIRANSEAGSVNVTSDGVKVIQEGVALEGAVIKDGLGCDQDEMSVPSGLSHHSSVADKPCEDDITYQSSTSDISARWIIPEMLVPFVTNVVWTVEREIEIYIDDDNTTKKWIPVLDDQNLGMAYQHVGAGMGFHGGNHYRTKVQFCHSNVCFRPIVTDGFWVLSQPPEVGQITVNSTETTQGGTELRVVFQPFAHDYVRRDEPQELMDFYEWSIAEDGSDGALLSQWTRIQNLMVTGDAARFTASYNGSLDLDSCLRLSVRGYNNAGLSSIASKEIVDCDDVKQVVPHLVIDADHEVNIEQNALWPEPDKNYISSTSSLSAVWPTLRHRAYIWAVIEDIGSNALGNLDNGLQYPCDHPMMKGCGETDKEFVNVPDLVLAHGKRYRICIHADEVTLEHELWNEPLPAVSTCSDGVVIDTTPPTPGSVWIGWNRHQAYQSSSSELVLHWESFTDIEEHGMAPHHSGIKYYEYAIGSMPGKSDVKAFTRVGITNSVIIHDLRLQNGHKYYATVKATDFVGLSSQAMSDSIIIDTSPPVVSADYTLDIGGIFIRSTTSISASWENIFSDKESGVSYYEWAVGSHPGHADIMQFTRESTENGVSDLSRPLLLQEGHAYFISVKAINRVGLISMKSYGAFAVDASPPLAGQVLDGNPALAQANHRDRDFQEDRRMIGASWEGFNDPHSAIVGYSWRAGTCQGCSDVVPEQQVGMDTGVLAENLNLVAGLTYFLTVTACNAADLCTSKTSDGVMVDDSPPVPGRVYDGGPGSGDINYQSSRLQLHAHWWGFHDPHSGLSHYEWRAGTTQGAEDILSSTRIELSEDALTFLSDSGQLPISTDIYITVRAYNQLGLWSQATSNGFRVDSTPPAAVNAPAVSERQGMAFKNTQITRDVIHVSWKFRDTESGIKNQFISVSTHHNGDVNIPTIKIAGTESDHTFTNLTLHEGSRYIVTVVACNFAGLCTDSQTEPLLVDGSPPSVGTFAVGTESAANLDRHHIIWIDPTESGETTRPNELSTTPNVTDVANTTETPGTPLPSHHLPTTSDSTYSAVDFDNTTDSSTNSTAEVGNSTDSVNSTKETPPTTPFLPPYHSGWMNWVEDTRTSLGSLALAWLGFADIHSGISHYLISIGSTYGGAELTRNGPIRVNHSNDGISLDEGIAQTAIIPLEGSIVALPHPYLYISLWAVNGVGIPSGRHHSTFEVAPTSPVEGALVLLRRCSPTTCEGHCACAPMDRTCNPDQSCNDVTDSNPNTEIEVLDVLDLMHDDINTLIDIDDTATQCIAAAVWHVTEQKALDIRWFEWSISDDSSSDPVGVFDPVEERIWFDIGQDNYTIITLDEDHKMIKGVKYHVFIRAWYDANTYAVFKSDGITPGITPPKISTIRGRQIKDLATSDAQKDTDYLTDPNGIYISWEGVFLDEAMSLYQVSLSTFPGGEDIRQFADHTFPATVSSTRFTNLNLQSGMRYYSNVRAFNKAGLHTLRSSDGFVVDTRRPDPGLVFDGIDLHDVGYQNSSTVISASWHGFVDLESFIDHYEWCVGQTPSTDDDDVVPSTDVGIHPSASRSLSVPLTDGIRYFSKISAVDAAGLKSLTVSSDGFVVDTTAPGPLEHIHFGDNLIQNPSFEMMQKPDKDVVDTTTVAEGWISKEGKENFTPSPVQSLSTYSNDSHFESYPSTANNLTTEEMPTTSSEDVTSGKQDEQLLQWDVGSNSQISLVASGKTIAQDGRSFLSLHGSISQTFNTTTGSHYQVVLFASHIVPSHYPLLNQEGRIEAPSLNRVFRLYDRPAHGHSDQSLRSIRWQQHRFYFTAGNDVSTLKISSVGTANGILLDNVQVRHITLGQNTGDGAVEVHTHISQGWSSVQAKWQFIDPESPIVDYSWAIGTTKGGTQLQTYTSVGTQTDAMNTNLRMAHGSNVYVTVMSRNAADLISISTSDPVVIDLTPPIIHAVTDGKDEHDVDFSADNSSLTFNWSASDPESGIDHCDWAVGSEPGLDDILPSSPSPNATSSITAGLSQIMVEGQRLYATVTCYNHAQKSSWKSSDGVTIVTVPPNSTAAVVIVKTMSDTQYESRDGYQSQRNSLRASWSGFMDPFGIHSYECFLSGPNVSTSWTPCGSTSETHLDWSGLSLVDDATYNLSVRAINHAGLISQHITSNFAVGSSKPVVGPPSLLRSSSLGNTTVHIAWDGLFPSSSSTLVYEVSLGTIPGGSDVMQWVETIETGMRVSPLAPYTDYHLTLTAINAAGLSQTVKKIIAV</sequence>
<keyword evidence="2" id="KW-0472">Membrane</keyword>
<feature type="transmembrane region" description="Helical" evidence="2">
    <location>
        <begin position="12"/>
        <end position="35"/>
    </location>
</feature>
<evidence type="ECO:0000256" key="1">
    <source>
        <dbReference type="SAM" id="MobiDB-lite"/>
    </source>
</evidence>
<protein>
    <recommendedName>
        <fullName evidence="3">Fibronectin type-III domain-containing protein</fullName>
    </recommendedName>
</protein>
<dbReference type="InterPro" id="IPR013783">
    <property type="entry name" value="Ig-like_fold"/>
</dbReference>
<dbReference type="PROSITE" id="PS01186">
    <property type="entry name" value="EGF_2"/>
    <property type="match status" value="1"/>
</dbReference>
<accession>A0A913ZHJ3</accession>
<dbReference type="PANTHER" id="PTHR16897:SF2">
    <property type="entry name" value="OS03G0226600 PROTEIN"/>
    <property type="match status" value="1"/>
</dbReference>
<dbReference type="SUPFAM" id="SSF49265">
    <property type="entry name" value="Fibronectin type III"/>
    <property type="match status" value="4"/>
</dbReference>
<keyword evidence="2" id="KW-0812">Transmembrane</keyword>
<feature type="compositionally biased region" description="Polar residues" evidence="1">
    <location>
        <begin position="2923"/>
        <end position="2965"/>
    </location>
</feature>
<proteinExistence type="predicted"/>
<reference evidence="4" key="1">
    <citation type="submission" date="2022-11" db="UniProtKB">
        <authorList>
            <consortium name="EnsemblMetazoa"/>
        </authorList>
    </citation>
    <scope>IDENTIFICATION</scope>
</reference>
<feature type="domain" description="Fibronectin type-III" evidence="3">
    <location>
        <begin position="3435"/>
        <end position="3523"/>
    </location>
</feature>
<evidence type="ECO:0000259" key="3">
    <source>
        <dbReference type="PROSITE" id="PS50853"/>
    </source>
</evidence>
<dbReference type="InterPro" id="IPR036116">
    <property type="entry name" value="FN3_sf"/>
</dbReference>
<dbReference type="PANTHER" id="PTHR16897">
    <property type="entry name" value="OS10G0105400 PROTEIN"/>
    <property type="match status" value="1"/>
</dbReference>
<feature type="region of interest" description="Disordered" evidence="1">
    <location>
        <begin position="2279"/>
        <end position="2359"/>
    </location>
</feature>
<dbReference type="OrthoDB" id="6061841at2759"/>
<evidence type="ECO:0000256" key="2">
    <source>
        <dbReference type="SAM" id="Phobius"/>
    </source>
</evidence>
<organism evidence="4 5">
    <name type="scientific">Patiria miniata</name>
    <name type="common">Bat star</name>
    <name type="synonym">Asterina miniata</name>
    <dbReference type="NCBI Taxonomy" id="46514"/>
    <lineage>
        <taxon>Eukaryota</taxon>
        <taxon>Metazoa</taxon>
        <taxon>Echinodermata</taxon>
        <taxon>Eleutherozoa</taxon>
        <taxon>Asterozoa</taxon>
        <taxon>Asteroidea</taxon>
        <taxon>Valvatacea</taxon>
        <taxon>Valvatida</taxon>
        <taxon>Asterinidae</taxon>
        <taxon>Patiria</taxon>
    </lineage>
</organism>
<feature type="compositionally biased region" description="Polar residues" evidence="1">
    <location>
        <begin position="2280"/>
        <end position="2305"/>
    </location>
</feature>
<evidence type="ECO:0000313" key="4">
    <source>
        <dbReference type="EnsemblMetazoa" id="XP_038050864.1"/>
    </source>
</evidence>
<feature type="compositionally biased region" description="Polar residues" evidence="1">
    <location>
        <begin position="2339"/>
        <end position="2355"/>
    </location>
</feature>
<dbReference type="InterPro" id="IPR003961">
    <property type="entry name" value="FN3_dom"/>
</dbReference>
<dbReference type="InterPro" id="IPR000742">
    <property type="entry name" value="EGF"/>
</dbReference>
<feature type="region of interest" description="Disordered" evidence="1">
    <location>
        <begin position="2918"/>
        <end position="2965"/>
    </location>
</feature>
<keyword evidence="5" id="KW-1185">Reference proteome</keyword>
<dbReference type="SMART" id="SM00060">
    <property type="entry name" value="FN3"/>
    <property type="match status" value="7"/>
</dbReference>
<name>A0A913ZHJ3_PATMI</name>
<feature type="compositionally biased region" description="Low complexity" evidence="1">
    <location>
        <begin position="2328"/>
        <end position="2338"/>
    </location>
</feature>